<dbReference type="RefSeq" id="WP_092265677.1">
    <property type="nucleotide sequence ID" value="NZ_FNZA01000027.1"/>
</dbReference>
<dbReference type="GO" id="GO:0005506">
    <property type="term" value="F:iron ion binding"/>
    <property type="evidence" value="ECO:0007669"/>
    <property type="project" value="InterPro"/>
</dbReference>
<dbReference type="InterPro" id="IPR002871">
    <property type="entry name" value="NIF_FeS_clus_asmbl_NifU_N"/>
</dbReference>
<dbReference type="OrthoDB" id="9804157at2"/>
<dbReference type="PANTHER" id="PTHR10093">
    <property type="entry name" value="IRON-SULFUR CLUSTER ASSEMBLY ENZYME NIFU HOMOLOG"/>
    <property type="match status" value="1"/>
</dbReference>
<evidence type="ECO:0000256" key="1">
    <source>
        <dbReference type="ARBA" id="ARBA00006420"/>
    </source>
</evidence>
<evidence type="ECO:0000313" key="4">
    <source>
        <dbReference type="Proteomes" id="UP000199223"/>
    </source>
</evidence>
<dbReference type="GO" id="GO:0016226">
    <property type="term" value="P:iron-sulfur cluster assembly"/>
    <property type="evidence" value="ECO:0007669"/>
    <property type="project" value="InterPro"/>
</dbReference>
<name>A0A1H7CDS0_9DEIO</name>
<dbReference type="FunFam" id="3.90.1010.10:FF:000002">
    <property type="entry name" value="Iron-sulfur cluster assembly scaffold protein NifU"/>
    <property type="match status" value="1"/>
</dbReference>
<accession>A0A1H7CDS0</accession>
<dbReference type="Proteomes" id="UP000199223">
    <property type="component" value="Unassembled WGS sequence"/>
</dbReference>
<dbReference type="NCBIfam" id="TIGR01994">
    <property type="entry name" value="SUF_scaf_2"/>
    <property type="match status" value="1"/>
</dbReference>
<dbReference type="GO" id="GO:0051536">
    <property type="term" value="F:iron-sulfur cluster binding"/>
    <property type="evidence" value="ECO:0007669"/>
    <property type="project" value="InterPro"/>
</dbReference>
<reference evidence="4" key="1">
    <citation type="submission" date="2016-10" db="EMBL/GenBank/DDBJ databases">
        <authorList>
            <person name="Varghese N."/>
            <person name="Submissions S."/>
        </authorList>
    </citation>
    <scope>NUCLEOTIDE SEQUENCE [LARGE SCALE GENOMIC DNA]</scope>
    <source>
        <strain evidence="4">CGMCC 1.10218</strain>
    </source>
</reference>
<protein>
    <submittedName>
        <fullName evidence="3">Nitrogen fixation protein NifU</fullName>
    </submittedName>
</protein>
<evidence type="ECO:0000259" key="2">
    <source>
        <dbReference type="Pfam" id="PF01592"/>
    </source>
</evidence>
<dbReference type="CDD" id="cd06664">
    <property type="entry name" value="IscU_like"/>
    <property type="match status" value="1"/>
</dbReference>
<keyword evidence="4" id="KW-1185">Reference proteome</keyword>
<dbReference type="EMBL" id="FNZA01000027">
    <property type="protein sequence ID" value="SEJ87626.1"/>
    <property type="molecule type" value="Genomic_DNA"/>
</dbReference>
<dbReference type="AlphaFoldDB" id="A0A1H7CDS0"/>
<dbReference type="STRING" id="856736.SAMN04488058_12711"/>
<feature type="domain" description="NIF system FeS cluster assembly NifU N-terminal" evidence="2">
    <location>
        <begin position="7"/>
        <end position="123"/>
    </location>
</feature>
<gene>
    <name evidence="3" type="ORF">SAMN04488058_12711</name>
</gene>
<dbReference type="Gene3D" id="3.90.1010.10">
    <property type="match status" value="1"/>
</dbReference>
<organism evidence="3 4">
    <name type="scientific">Deinococcus reticulitermitis</name>
    <dbReference type="NCBI Taxonomy" id="856736"/>
    <lineage>
        <taxon>Bacteria</taxon>
        <taxon>Thermotogati</taxon>
        <taxon>Deinococcota</taxon>
        <taxon>Deinococci</taxon>
        <taxon>Deinococcales</taxon>
        <taxon>Deinococcaceae</taxon>
        <taxon>Deinococcus</taxon>
    </lineage>
</organism>
<proteinExistence type="inferred from homology"/>
<dbReference type="Pfam" id="PF01592">
    <property type="entry name" value="NifU_N"/>
    <property type="match status" value="1"/>
</dbReference>
<evidence type="ECO:0000313" key="3">
    <source>
        <dbReference type="EMBL" id="SEJ87626.1"/>
    </source>
</evidence>
<sequence>MKLEQLYRQVVLERSRRPRFQGELPGVTHREGGYNASCGDRLALQLRVEAGRVEDVRFVAQGCAVSVASADLLAETVRGKTVAEALALEQAFTHMIRSGEVSPDLGAAAALRGVHDLPTRVKCATLAWQALRAALTPTEKPPA</sequence>
<comment type="similarity">
    <text evidence="1">Belongs to the NifU family.</text>
</comment>
<dbReference type="SUPFAM" id="SSF82649">
    <property type="entry name" value="SufE/NifU"/>
    <property type="match status" value="1"/>
</dbReference>